<dbReference type="AlphaFoldDB" id="A0A918KDS5"/>
<feature type="compositionally biased region" description="Basic and acidic residues" evidence="8">
    <location>
        <begin position="18"/>
        <end position="27"/>
    </location>
</feature>
<evidence type="ECO:0000256" key="5">
    <source>
        <dbReference type="ARBA" id="ARBA00022989"/>
    </source>
</evidence>
<feature type="transmembrane region" description="Helical" evidence="7">
    <location>
        <begin position="376"/>
        <end position="398"/>
    </location>
</feature>
<accession>A0A918KDS5</accession>
<organism evidence="10 11">
    <name type="scientific">Saccharospirillum salsuginis</name>
    <dbReference type="NCBI Taxonomy" id="418750"/>
    <lineage>
        <taxon>Bacteria</taxon>
        <taxon>Pseudomonadati</taxon>
        <taxon>Pseudomonadota</taxon>
        <taxon>Gammaproteobacteria</taxon>
        <taxon>Oceanospirillales</taxon>
        <taxon>Saccharospirillaceae</taxon>
        <taxon>Saccharospirillum</taxon>
    </lineage>
</organism>
<feature type="region of interest" description="Disordered" evidence="8">
    <location>
        <begin position="1"/>
        <end position="27"/>
    </location>
</feature>
<evidence type="ECO:0000256" key="8">
    <source>
        <dbReference type="SAM" id="MobiDB-lite"/>
    </source>
</evidence>
<comment type="similarity">
    <text evidence="7">Belongs to the binding-protein-dependent transport system permease family.</text>
</comment>
<feature type="compositionally biased region" description="Polar residues" evidence="8">
    <location>
        <begin position="1"/>
        <end position="14"/>
    </location>
</feature>
<dbReference type="Gene3D" id="1.10.3720.10">
    <property type="entry name" value="MetI-like"/>
    <property type="match status" value="1"/>
</dbReference>
<dbReference type="InterPro" id="IPR035906">
    <property type="entry name" value="MetI-like_sf"/>
</dbReference>
<feature type="transmembrane region" description="Helical" evidence="7">
    <location>
        <begin position="40"/>
        <end position="63"/>
    </location>
</feature>
<evidence type="ECO:0000256" key="7">
    <source>
        <dbReference type="RuleBase" id="RU363032"/>
    </source>
</evidence>
<dbReference type="Proteomes" id="UP000626148">
    <property type="component" value="Unassembled WGS sequence"/>
</dbReference>
<gene>
    <name evidence="10" type="ORF">GCM10007392_29870</name>
</gene>
<feature type="transmembrane region" description="Helical" evidence="7">
    <location>
        <begin position="304"/>
        <end position="324"/>
    </location>
</feature>
<feature type="transmembrane region" description="Helical" evidence="7">
    <location>
        <begin position="271"/>
        <end position="292"/>
    </location>
</feature>
<name>A0A918KDS5_9GAMM</name>
<evidence type="ECO:0000259" key="9">
    <source>
        <dbReference type="PROSITE" id="PS50928"/>
    </source>
</evidence>
<keyword evidence="4 7" id="KW-0812">Transmembrane</keyword>
<evidence type="ECO:0000256" key="6">
    <source>
        <dbReference type="ARBA" id="ARBA00023136"/>
    </source>
</evidence>
<dbReference type="GO" id="GO:0005886">
    <property type="term" value="C:plasma membrane"/>
    <property type="evidence" value="ECO:0007669"/>
    <property type="project" value="UniProtKB-SubCell"/>
</dbReference>
<dbReference type="Pfam" id="PF00528">
    <property type="entry name" value="BPD_transp_1"/>
    <property type="match status" value="1"/>
</dbReference>
<evidence type="ECO:0000313" key="10">
    <source>
        <dbReference type="EMBL" id="GGX59908.1"/>
    </source>
</evidence>
<evidence type="ECO:0000256" key="1">
    <source>
        <dbReference type="ARBA" id="ARBA00004651"/>
    </source>
</evidence>
<dbReference type="PANTHER" id="PTHR43744:SF12">
    <property type="entry name" value="ABC TRANSPORTER PERMEASE PROTEIN MG189-RELATED"/>
    <property type="match status" value="1"/>
</dbReference>
<dbReference type="PANTHER" id="PTHR43744">
    <property type="entry name" value="ABC TRANSPORTER PERMEASE PROTEIN MG189-RELATED-RELATED"/>
    <property type="match status" value="1"/>
</dbReference>
<feature type="transmembrane region" description="Helical" evidence="7">
    <location>
        <begin position="336"/>
        <end position="355"/>
    </location>
</feature>
<sequence length="473" mass="52673">MTETSSNSVQTTLASGRLSDRPDARREQAAVRRRQASTLVLMYGVLISIATVLLGTFLFALLASVKEDPLEQPFRFWFAQINPVNWAGAWEQGREGSGNAWWGGFSPGGEVTFHLTYAAPVGEELAAPAIEIPRRRPGTGMAAAVYTDFAVDYASDLDIRREDGPLYEFTNKDGVTEQWQQATWHVRFRYEGEGPRIERVPFSSQAPRSQTLIDATLPPTRMERRGRVASWENVTPGVLGYVFNNYRRVFKESVDLNTGDSLFMSWFQNSLLISLGRVALTLVLATTGGYALARLKFPGQRAVFFTMLVSMMIPIQVTFISNYLVIREINLLNTPWAVIIVLVVSAQVLIMKQFFESVPREIEEAALMDGAGYWTTFYKVILPMSKPALITITIMAFQGAWNDFFWPLVLINSPPSAFALPVGLLSLRNAYGGAGDWSLILAGAFMSTVPVLILFMVFQRYIVDNPIASGSKE</sequence>
<keyword evidence="5 7" id="KW-1133">Transmembrane helix</keyword>
<comment type="subcellular location">
    <subcellularLocation>
        <location evidence="1 7">Cell membrane</location>
        <topology evidence="1 7">Multi-pass membrane protein</topology>
    </subcellularLocation>
</comment>
<evidence type="ECO:0000313" key="11">
    <source>
        <dbReference type="Proteomes" id="UP000626148"/>
    </source>
</evidence>
<dbReference type="CDD" id="cd06261">
    <property type="entry name" value="TM_PBP2"/>
    <property type="match status" value="1"/>
</dbReference>
<keyword evidence="11" id="KW-1185">Reference proteome</keyword>
<dbReference type="SUPFAM" id="SSF161098">
    <property type="entry name" value="MetI-like"/>
    <property type="match status" value="1"/>
</dbReference>
<comment type="caution">
    <text evidence="10">The sequence shown here is derived from an EMBL/GenBank/DDBJ whole genome shotgun (WGS) entry which is preliminary data.</text>
</comment>
<dbReference type="InterPro" id="IPR000515">
    <property type="entry name" value="MetI-like"/>
</dbReference>
<dbReference type="GO" id="GO:0055085">
    <property type="term" value="P:transmembrane transport"/>
    <property type="evidence" value="ECO:0007669"/>
    <property type="project" value="InterPro"/>
</dbReference>
<feature type="transmembrane region" description="Helical" evidence="7">
    <location>
        <begin position="404"/>
        <end position="427"/>
    </location>
</feature>
<protein>
    <submittedName>
        <fullName evidence="10">ABC transporter permease</fullName>
    </submittedName>
</protein>
<dbReference type="PROSITE" id="PS50928">
    <property type="entry name" value="ABC_TM1"/>
    <property type="match status" value="1"/>
</dbReference>
<reference evidence="10" key="1">
    <citation type="journal article" date="2014" name="Int. J. Syst. Evol. Microbiol.">
        <title>Complete genome sequence of Corynebacterium casei LMG S-19264T (=DSM 44701T), isolated from a smear-ripened cheese.</title>
        <authorList>
            <consortium name="US DOE Joint Genome Institute (JGI-PGF)"/>
            <person name="Walter F."/>
            <person name="Albersmeier A."/>
            <person name="Kalinowski J."/>
            <person name="Ruckert C."/>
        </authorList>
    </citation>
    <scope>NUCLEOTIDE SEQUENCE</scope>
    <source>
        <strain evidence="10">KCTC 22169</strain>
    </source>
</reference>
<dbReference type="RefSeq" id="WP_189610084.1">
    <property type="nucleotide sequence ID" value="NZ_BMXR01000007.1"/>
</dbReference>
<evidence type="ECO:0000256" key="4">
    <source>
        <dbReference type="ARBA" id="ARBA00022692"/>
    </source>
</evidence>
<keyword evidence="2 7" id="KW-0813">Transport</keyword>
<keyword evidence="6 7" id="KW-0472">Membrane</keyword>
<reference evidence="10" key="2">
    <citation type="submission" date="2020-09" db="EMBL/GenBank/DDBJ databases">
        <authorList>
            <person name="Sun Q."/>
            <person name="Kim S."/>
        </authorList>
    </citation>
    <scope>NUCLEOTIDE SEQUENCE</scope>
    <source>
        <strain evidence="10">KCTC 22169</strain>
    </source>
</reference>
<feature type="transmembrane region" description="Helical" evidence="7">
    <location>
        <begin position="439"/>
        <end position="462"/>
    </location>
</feature>
<dbReference type="EMBL" id="BMXR01000007">
    <property type="protein sequence ID" value="GGX59908.1"/>
    <property type="molecule type" value="Genomic_DNA"/>
</dbReference>
<proteinExistence type="inferred from homology"/>
<feature type="domain" description="ABC transmembrane type-1" evidence="9">
    <location>
        <begin position="267"/>
        <end position="458"/>
    </location>
</feature>
<evidence type="ECO:0000256" key="3">
    <source>
        <dbReference type="ARBA" id="ARBA00022475"/>
    </source>
</evidence>
<keyword evidence="3" id="KW-1003">Cell membrane</keyword>
<evidence type="ECO:0000256" key="2">
    <source>
        <dbReference type="ARBA" id="ARBA00022448"/>
    </source>
</evidence>